<dbReference type="InterPro" id="IPR024185">
    <property type="entry name" value="FTHF_cligase-like_sf"/>
</dbReference>
<gene>
    <name evidence="4" type="ORF">Cvel_159</name>
</gene>
<proteinExistence type="predicted"/>
<organism evidence="4">
    <name type="scientific">Chromera velia CCMP2878</name>
    <dbReference type="NCBI Taxonomy" id="1169474"/>
    <lineage>
        <taxon>Eukaryota</taxon>
        <taxon>Sar</taxon>
        <taxon>Alveolata</taxon>
        <taxon>Colpodellida</taxon>
        <taxon>Chromeraceae</taxon>
        <taxon>Chromera</taxon>
    </lineage>
</organism>
<dbReference type="InterPro" id="IPR002698">
    <property type="entry name" value="FTHF_cligase"/>
</dbReference>
<reference evidence="4" key="1">
    <citation type="submission" date="2014-11" db="EMBL/GenBank/DDBJ databases">
        <authorList>
            <person name="Otto D Thomas"/>
            <person name="Naeem Raeece"/>
        </authorList>
    </citation>
    <scope>NUCLEOTIDE SEQUENCE</scope>
</reference>
<feature type="region of interest" description="Disordered" evidence="3">
    <location>
        <begin position="1"/>
        <end position="27"/>
    </location>
</feature>
<evidence type="ECO:0000256" key="2">
    <source>
        <dbReference type="ARBA" id="ARBA00022884"/>
    </source>
</evidence>
<name>A0A0G4F3W9_9ALVE</name>
<dbReference type="GO" id="GO:0003723">
    <property type="term" value="F:RNA binding"/>
    <property type="evidence" value="ECO:0007669"/>
    <property type="project" value="UniProtKB-KW"/>
</dbReference>
<dbReference type="PANTHER" id="PTHR13017">
    <property type="entry name" value="5-FORMYLTETRAHYDROFOLATE CYCLO-LIGASE-RELATED"/>
    <property type="match status" value="1"/>
</dbReference>
<feature type="compositionally biased region" description="Low complexity" evidence="3">
    <location>
        <begin position="362"/>
        <end position="372"/>
    </location>
</feature>
<dbReference type="Pfam" id="PF01812">
    <property type="entry name" value="5-FTHF_cyc-lig"/>
    <property type="match status" value="1"/>
</dbReference>
<dbReference type="SUPFAM" id="SSF100950">
    <property type="entry name" value="NagB/RpiA/CoA transferase-like"/>
    <property type="match status" value="1"/>
</dbReference>
<feature type="compositionally biased region" description="Basic residues" evidence="3">
    <location>
        <begin position="553"/>
        <end position="569"/>
    </location>
</feature>
<dbReference type="EMBL" id="CDMZ01000111">
    <property type="protein sequence ID" value="CEM06920.1"/>
    <property type="molecule type" value="Genomic_DNA"/>
</dbReference>
<dbReference type="InterPro" id="IPR037171">
    <property type="entry name" value="NagB/RpiA_transferase-like"/>
</dbReference>
<sequence>MAETGMETGRDSETEEQRLALDQKARDAMAEHMTRLLEADSAAASSSTGPASKVWKWRLRKRIWDYMEDNDIADFPRPVHNRIPNFKLARDASDQLANLPEFQSAKCVKVNPDTPQKQVRYRCLAAGKLLLVPQPRLRTGFFSVLDPAKIPKKEWGRACTSEGVKKWGVPLSIEDEIPKVDLIVVGSVAVSPEGGRIGKGEGFAELEYGILKMLGTISDDTPVVTATDDCQTVDPSELPPTGEDRKRVEFFKHDVPVDIICTPTRTVRTETKTPKPEGIYWDLLSPQKLSQIRVLQQMKAKIEKETGETLPSGPDEILPPIAKRGNRQQGDRGKRGGGGRGRGNKGRGPSSQQSLQRDGKGSPKQSLKASSLSPPPSEGGGLSECKECSIDICPICAVDFECQFEVWERRGRQTGGEGEARGRGVSVRERRGEIVDVGEEEEWEQLSEFSDQTGGSEQVEYLQEVVHVPADLCTPLGTLSGGQWKNRIRVGGEIAPVSSSSSSSAYGGTTGQKGDRLTEGWSPPCAAEQRHSHTQQRGQEALEGPPPLVRMRMPVRRPHSPKWSGRTRGRQQSQSGTLPGESRLMLGGAGGLEDLSVECLPECDLSLGPSTPAGCSLNHAGVPAVSPSLESPPVSEAAKALGEKPDECTETALVFTLRLPPPRFLPPDLWRGVHVSGDRDPKEPSRCW</sequence>
<feature type="compositionally biased region" description="Basic and acidic residues" evidence="3">
    <location>
        <begin position="8"/>
        <end position="27"/>
    </location>
</feature>
<dbReference type="Gene3D" id="3.40.50.10420">
    <property type="entry name" value="NagB/RpiA/CoA transferase-like"/>
    <property type="match status" value="1"/>
</dbReference>
<accession>A0A0G4F3W9</accession>
<evidence type="ECO:0000313" key="4">
    <source>
        <dbReference type="EMBL" id="CEM06920.1"/>
    </source>
</evidence>
<protein>
    <recommendedName>
        <fullName evidence="1">Methenyltetrahydrofolate synthase domain-containing protein</fullName>
    </recommendedName>
</protein>
<keyword evidence="2" id="KW-0694">RNA-binding</keyword>
<feature type="region of interest" description="Disordered" evidence="3">
    <location>
        <begin position="304"/>
        <end position="381"/>
    </location>
</feature>
<dbReference type="AlphaFoldDB" id="A0A0G4F3W9"/>
<dbReference type="GO" id="GO:0005737">
    <property type="term" value="C:cytoplasm"/>
    <property type="evidence" value="ECO:0007669"/>
    <property type="project" value="TreeGrafter"/>
</dbReference>
<dbReference type="FunFam" id="3.40.50.10420:FF:000001">
    <property type="entry name" value="Methenyltetrahydrofolate synthase domain-containing protein"/>
    <property type="match status" value="1"/>
</dbReference>
<evidence type="ECO:0000256" key="1">
    <source>
        <dbReference type="ARBA" id="ARBA00015518"/>
    </source>
</evidence>
<evidence type="ECO:0000256" key="3">
    <source>
        <dbReference type="SAM" id="MobiDB-lite"/>
    </source>
</evidence>
<feature type="region of interest" description="Disordered" evidence="3">
    <location>
        <begin position="495"/>
        <end position="587"/>
    </location>
</feature>
<dbReference type="PANTHER" id="PTHR13017:SF0">
    <property type="entry name" value="METHENYLTETRAHYDROFOLATE SYNTHASE DOMAIN-CONTAINING PROTEIN"/>
    <property type="match status" value="1"/>
</dbReference>
<dbReference type="VEuPathDB" id="CryptoDB:Cvel_159"/>